<dbReference type="Pfam" id="PF00651">
    <property type="entry name" value="BTB"/>
    <property type="match status" value="1"/>
</dbReference>
<dbReference type="GO" id="GO:0012505">
    <property type="term" value="C:endomembrane system"/>
    <property type="evidence" value="ECO:0007669"/>
    <property type="project" value="UniProtKB-SubCell"/>
</dbReference>
<name>A0A396I016_MEDTR</name>
<dbReference type="PANTHER" id="PTHR46672">
    <property type="entry name" value="OS08G0495500 PROTEIN-RELATED"/>
    <property type="match status" value="1"/>
</dbReference>
<evidence type="ECO:0000256" key="2">
    <source>
        <dbReference type="ARBA" id="ARBA00004906"/>
    </source>
</evidence>
<dbReference type="EMBL" id="PSQE01000005">
    <property type="protein sequence ID" value="RHN58073.1"/>
    <property type="molecule type" value="Genomic_DNA"/>
</dbReference>
<comment type="caution">
    <text evidence="4">The sequence shown here is derived from an EMBL/GenBank/DDBJ whole genome shotgun (WGS) entry which is preliminary data.</text>
</comment>
<comment type="pathway">
    <text evidence="2">Protein modification; protein ubiquitination.</text>
</comment>
<dbReference type="Gramene" id="rna33680">
    <property type="protein sequence ID" value="RHN58073.1"/>
    <property type="gene ID" value="gene33680"/>
</dbReference>
<dbReference type="Gene3D" id="3.30.710.10">
    <property type="entry name" value="Potassium Channel Kv1.1, Chain A"/>
    <property type="match status" value="1"/>
</dbReference>
<dbReference type="InterPro" id="IPR000210">
    <property type="entry name" value="BTB/POZ_dom"/>
</dbReference>
<dbReference type="SMART" id="SM00225">
    <property type="entry name" value="BTB"/>
    <property type="match status" value="1"/>
</dbReference>
<dbReference type="CDD" id="cd18186">
    <property type="entry name" value="BTB_POZ_ZBTB_KLHL-like"/>
    <property type="match status" value="1"/>
</dbReference>
<protein>
    <submittedName>
        <fullName evidence="4">Putative chromatin remodeling &amp; transcription regulator BTB-POZ family</fullName>
    </submittedName>
</protein>
<evidence type="ECO:0000256" key="1">
    <source>
        <dbReference type="ARBA" id="ARBA00004184"/>
    </source>
</evidence>
<organism evidence="4 5">
    <name type="scientific">Medicago truncatula</name>
    <name type="common">Barrel medic</name>
    <name type="synonym">Medicago tribuloides</name>
    <dbReference type="NCBI Taxonomy" id="3880"/>
    <lineage>
        <taxon>Eukaryota</taxon>
        <taxon>Viridiplantae</taxon>
        <taxon>Streptophyta</taxon>
        <taxon>Embryophyta</taxon>
        <taxon>Tracheophyta</taxon>
        <taxon>Spermatophyta</taxon>
        <taxon>Magnoliopsida</taxon>
        <taxon>eudicotyledons</taxon>
        <taxon>Gunneridae</taxon>
        <taxon>Pentapetalae</taxon>
        <taxon>rosids</taxon>
        <taxon>fabids</taxon>
        <taxon>Fabales</taxon>
        <taxon>Fabaceae</taxon>
        <taxon>Papilionoideae</taxon>
        <taxon>50 kb inversion clade</taxon>
        <taxon>NPAAA clade</taxon>
        <taxon>Hologalegina</taxon>
        <taxon>IRL clade</taxon>
        <taxon>Trifolieae</taxon>
        <taxon>Medicago</taxon>
    </lineage>
</organism>
<dbReference type="InterPro" id="IPR011333">
    <property type="entry name" value="SKP1/BTB/POZ_sf"/>
</dbReference>
<dbReference type="PANTHER" id="PTHR46672:SF4">
    <property type="entry name" value="OS08G0495500 PROTEIN"/>
    <property type="match status" value="1"/>
</dbReference>
<reference evidence="5" key="1">
    <citation type="journal article" date="2018" name="Nat. Plants">
        <title>Whole-genome landscape of Medicago truncatula symbiotic genes.</title>
        <authorList>
            <person name="Pecrix Y."/>
            <person name="Staton S.E."/>
            <person name="Sallet E."/>
            <person name="Lelandais-Briere C."/>
            <person name="Moreau S."/>
            <person name="Carrere S."/>
            <person name="Blein T."/>
            <person name="Jardinaud M.F."/>
            <person name="Latrasse D."/>
            <person name="Zouine M."/>
            <person name="Zahm M."/>
            <person name="Kreplak J."/>
            <person name="Mayjonade B."/>
            <person name="Satge C."/>
            <person name="Perez M."/>
            <person name="Cauet S."/>
            <person name="Marande W."/>
            <person name="Chantry-Darmon C."/>
            <person name="Lopez-Roques C."/>
            <person name="Bouchez O."/>
            <person name="Berard A."/>
            <person name="Debelle F."/>
            <person name="Munos S."/>
            <person name="Bendahmane A."/>
            <person name="Berges H."/>
            <person name="Niebel A."/>
            <person name="Buitink J."/>
            <person name="Frugier F."/>
            <person name="Benhamed M."/>
            <person name="Crespi M."/>
            <person name="Gouzy J."/>
            <person name="Gamas P."/>
        </authorList>
    </citation>
    <scope>NUCLEOTIDE SEQUENCE [LARGE SCALE GENOMIC DNA]</scope>
    <source>
        <strain evidence="5">cv. Jemalong A17</strain>
    </source>
</reference>
<gene>
    <name evidence="4" type="ORF">MtrunA17_Chr5g0447191</name>
</gene>
<evidence type="ECO:0000259" key="3">
    <source>
        <dbReference type="PROSITE" id="PS50097"/>
    </source>
</evidence>
<dbReference type="AlphaFoldDB" id="A0A396I016"/>
<sequence>MKDGETNSTRKRSTTLVRMLRESIHTDATIKLGSSDKIIRVHRAVLAARSPIFEYMFAEDSKENNMLVINISDMSPEVCQAFIDYLYDNIDDEELADHSFELLVAAEKYGVIDLREECEKNLQEDINRKNILERLHAAYFYQLPYLKISCAQYLVEFGKIHEIWDDFLAFLKLADDDVICEIFREFLP</sequence>
<evidence type="ECO:0000313" key="5">
    <source>
        <dbReference type="Proteomes" id="UP000265566"/>
    </source>
</evidence>
<proteinExistence type="predicted"/>
<accession>A0A396I016</accession>
<dbReference type="InterPro" id="IPR044714">
    <property type="entry name" value="AtSIBP1-like"/>
</dbReference>
<evidence type="ECO:0000313" key="4">
    <source>
        <dbReference type="EMBL" id="RHN58073.1"/>
    </source>
</evidence>
<dbReference type="PROSITE" id="PS50097">
    <property type="entry name" value="BTB"/>
    <property type="match status" value="1"/>
</dbReference>
<feature type="domain" description="BTB" evidence="3">
    <location>
        <begin position="26"/>
        <end position="89"/>
    </location>
</feature>
<comment type="subcellular location">
    <subcellularLocation>
        <location evidence="1">Endomembrane system</location>
        <topology evidence="1">Peripheral membrane protein</topology>
    </subcellularLocation>
</comment>
<dbReference type="SUPFAM" id="SSF54695">
    <property type="entry name" value="POZ domain"/>
    <property type="match status" value="1"/>
</dbReference>
<dbReference type="Proteomes" id="UP000265566">
    <property type="component" value="Chromosome 5"/>
</dbReference>